<evidence type="ECO:0000313" key="2">
    <source>
        <dbReference type="EMBL" id="KGQ22901.1"/>
    </source>
</evidence>
<proteinExistence type="predicted"/>
<keyword evidence="3" id="KW-1185">Reference proteome</keyword>
<dbReference type="InterPro" id="IPR017703">
    <property type="entry name" value="YgfZ/GCV_T_CS"/>
</dbReference>
<name>A0A0A2WRV4_THEFI</name>
<dbReference type="Proteomes" id="UP000030364">
    <property type="component" value="Unassembled WGS sequence"/>
</dbReference>
<protein>
    <recommendedName>
        <fullName evidence="4">Glycine cleavage system protein T</fullName>
    </recommendedName>
</protein>
<dbReference type="EMBL" id="JPSL02000039">
    <property type="protein sequence ID" value="KGQ22901.1"/>
    <property type="molecule type" value="Genomic_DNA"/>
</dbReference>
<dbReference type="InterPro" id="IPR027266">
    <property type="entry name" value="TrmE/GcvT-like"/>
</dbReference>
<dbReference type="PATRIC" id="fig|276.5.peg.258"/>
<dbReference type="NCBIfam" id="TIGR03317">
    <property type="entry name" value="ygfZ_signature"/>
    <property type="match status" value="1"/>
</dbReference>
<dbReference type="AlphaFoldDB" id="A0A0A2WRV4"/>
<evidence type="ECO:0008006" key="4">
    <source>
        <dbReference type="Google" id="ProtNLM"/>
    </source>
</evidence>
<organism evidence="2 3">
    <name type="scientific">Thermus filiformis</name>
    <dbReference type="NCBI Taxonomy" id="276"/>
    <lineage>
        <taxon>Bacteria</taxon>
        <taxon>Thermotogati</taxon>
        <taxon>Deinococcota</taxon>
        <taxon>Deinococci</taxon>
        <taxon>Thermales</taxon>
        <taxon>Thermaceae</taxon>
        <taxon>Thermus</taxon>
    </lineage>
</organism>
<dbReference type="PANTHER" id="PTHR22602:SF0">
    <property type="entry name" value="TRANSFERASE CAF17, MITOCHONDRIAL-RELATED"/>
    <property type="match status" value="1"/>
</dbReference>
<dbReference type="Gene3D" id="3.30.1360.120">
    <property type="entry name" value="Probable tRNA modification gtpase trme, domain 1"/>
    <property type="match status" value="2"/>
</dbReference>
<reference evidence="2 3" key="1">
    <citation type="journal article" date="2015" name="Genome Announc.">
        <title>Draft Genome Sequence of the Thermophile Thermus filiformis ATCC 43280, Producer of Carotenoid-(Di)glucoside-Branched Fatty Acid (Di)esters and Source of Hyperthermostable Enzymes of Biotechnological Interest.</title>
        <authorList>
            <person name="Mandelli F."/>
            <person name="Oliveira Ramires B."/>
            <person name="Couger M.B."/>
            <person name="Paixao D.A."/>
            <person name="Camilo C.M."/>
            <person name="Polikarpov I."/>
            <person name="Prade R."/>
            <person name="Riano-Pachon D.M."/>
            <person name="Squina F.M."/>
        </authorList>
    </citation>
    <scope>NUCLEOTIDE SEQUENCE [LARGE SCALE GENOMIC DNA]</scope>
    <source>
        <strain evidence="2 3">ATCC 43280</strain>
    </source>
</reference>
<dbReference type="PANTHER" id="PTHR22602">
    <property type="entry name" value="TRANSFERASE CAF17, MITOCHONDRIAL-RELATED"/>
    <property type="match status" value="1"/>
</dbReference>
<dbReference type="InterPro" id="IPR045179">
    <property type="entry name" value="YgfZ/GcvT"/>
</dbReference>
<evidence type="ECO:0000313" key="3">
    <source>
        <dbReference type="Proteomes" id="UP000030364"/>
    </source>
</evidence>
<keyword evidence="1" id="KW-0809">Transit peptide</keyword>
<dbReference type="SUPFAM" id="SSF103025">
    <property type="entry name" value="Folate-binding domain"/>
    <property type="match status" value="1"/>
</dbReference>
<dbReference type="OrthoDB" id="9796287at2"/>
<dbReference type="GO" id="GO:0016226">
    <property type="term" value="P:iron-sulfur cluster assembly"/>
    <property type="evidence" value="ECO:0007669"/>
    <property type="project" value="TreeGrafter"/>
</dbReference>
<dbReference type="STRING" id="276.THFILI_06585"/>
<sequence length="235" mass="26642">MEVFAQRGVVRLSGPDARDFLQGQATRDVRRLDAPTPALFLNPKGQIEEGATLFPEAEGFLLAPWGRPEELFARLKRYVVFDQVRLELLPLFYLWTEEKEWLQEDPMEAQGPEDWARFTLKRGLPHLLDLKGELPQVGGLEALVDRGKGCYVGQEIMARTEGKAVHHRLVDLEVLAPAPPGPLLWEGREVGRLKRLEGPRARGVVRKEVPVGAEVLSGEGRFLVREEIRWNGRRL</sequence>
<accession>A0A0A2WRV4</accession>
<gene>
    <name evidence="2" type="ORF">THFILI_06585</name>
</gene>
<evidence type="ECO:0000256" key="1">
    <source>
        <dbReference type="ARBA" id="ARBA00022946"/>
    </source>
</evidence>
<comment type="caution">
    <text evidence="2">The sequence shown here is derived from an EMBL/GenBank/DDBJ whole genome shotgun (WGS) entry which is preliminary data.</text>
</comment>
<dbReference type="RefSeq" id="WP_038060897.1">
    <property type="nucleotide sequence ID" value="NZ_JPSL02000039.1"/>
</dbReference>